<dbReference type="Pfam" id="PF00582">
    <property type="entry name" value="Usp"/>
    <property type="match status" value="1"/>
</dbReference>
<dbReference type="EMBL" id="LVLJ01001351">
    <property type="protein sequence ID" value="OAE30194.1"/>
    <property type="molecule type" value="Genomic_DNA"/>
</dbReference>
<reference evidence="6" key="3">
    <citation type="journal article" date="2020" name="Curr. Biol.">
        <title>Chromatin organization in early land plants reveals an ancestral association between H3K27me3, transposons, and constitutive heterochromatin.</title>
        <authorList>
            <person name="Montgomery S.A."/>
            <person name="Tanizawa Y."/>
            <person name="Galik B."/>
            <person name="Wang N."/>
            <person name="Ito T."/>
            <person name="Mochizuki T."/>
            <person name="Akimcheva S."/>
            <person name="Bowman J.L."/>
            <person name="Cognat V."/>
            <person name="Marechal-Drouard L."/>
            <person name="Ekker H."/>
            <person name="Hong S.F."/>
            <person name="Kohchi T."/>
            <person name="Lin S.S."/>
            <person name="Liu L.D."/>
            <person name="Nakamura Y."/>
            <person name="Valeeva L.R."/>
            <person name="Shakirov E.V."/>
            <person name="Shippen D.E."/>
            <person name="Wei W.L."/>
            <person name="Yagura M."/>
            <person name="Yamaoka S."/>
            <person name="Yamato K.T."/>
            <person name="Liu C."/>
            <person name="Berger F."/>
        </authorList>
    </citation>
    <scope>NUCLEOTIDE SEQUENCE [LARGE SCALE GENOMIC DNA]</scope>
    <source>
        <strain evidence="6">Tak-1</strain>
    </source>
</reference>
<sequence length="245" mass="27363">MMHARKRMGRGGGAWCGELAAHSPEGEGRVKAARRGSSRKKQLSHQAHQNGWSGERQSLVADSSRGNADLCKRVMVVVDASQESKLALKWALSHVVQPMDVLTLLHVQPPPYLRLSYSSHGSFFNAKAVEEVRRKNEVAGWELANQFKTLVATCRPDVEVEILVVEGDKGPTIVAQAKKLEVSILVIGQRKPSVLWRLLKKKKDSLAEYCINNSDCLTLAVRKKSRRLGGYLINSQWQKNFWLLA</sequence>
<dbReference type="PANTHER" id="PTHR47125">
    <property type="entry name" value="ADENINE NUCLEOTIDE ALPHA HYDROLASES-LIKE SUPERFAMILY PROTEIN"/>
    <property type="match status" value="1"/>
</dbReference>
<evidence type="ECO:0000256" key="1">
    <source>
        <dbReference type="SAM" id="MobiDB-lite"/>
    </source>
</evidence>
<organism evidence="4 5">
    <name type="scientific">Marchantia polymorpha subsp. ruderalis</name>
    <dbReference type="NCBI Taxonomy" id="1480154"/>
    <lineage>
        <taxon>Eukaryota</taxon>
        <taxon>Viridiplantae</taxon>
        <taxon>Streptophyta</taxon>
        <taxon>Embryophyta</taxon>
        <taxon>Marchantiophyta</taxon>
        <taxon>Marchantiopsida</taxon>
        <taxon>Marchantiidae</taxon>
        <taxon>Marchantiales</taxon>
        <taxon>Marchantiaceae</taxon>
        <taxon>Marchantia</taxon>
    </lineage>
</organism>
<dbReference type="EMBL" id="AP019871">
    <property type="protein sequence ID" value="BBN14960.1"/>
    <property type="molecule type" value="Genomic_DNA"/>
</dbReference>
<evidence type="ECO:0000313" key="6">
    <source>
        <dbReference type="Proteomes" id="UP001162541"/>
    </source>
</evidence>
<evidence type="ECO:0000313" key="3">
    <source>
        <dbReference type="EMBL" id="BBN14960.1"/>
    </source>
</evidence>
<evidence type="ECO:0000313" key="4">
    <source>
        <dbReference type="EMBL" id="OAE30194.1"/>
    </source>
</evidence>
<name>A0A176WB88_MARPO</name>
<protein>
    <recommendedName>
        <fullName evidence="2">UspA domain-containing protein</fullName>
    </recommendedName>
</protein>
<accession>A0A176WB88</accession>
<proteinExistence type="predicted"/>
<reference evidence="4 5" key="1">
    <citation type="submission" date="2016-03" db="EMBL/GenBank/DDBJ databases">
        <title>Mechanisms controlling the formation of the plant cell surface in tip-growing cells are functionally conserved among land plants.</title>
        <authorList>
            <person name="Honkanen S."/>
            <person name="Jones V.A."/>
            <person name="Morieri G."/>
            <person name="Champion C."/>
            <person name="Hetherington A.J."/>
            <person name="Kelly S."/>
            <person name="Saint-Marcoux D."/>
            <person name="Proust H."/>
            <person name="Prescott H."/>
            <person name="Dolan L."/>
        </authorList>
    </citation>
    <scope>NUCLEOTIDE SEQUENCE [LARGE SCALE GENOMIC DNA]</scope>
    <source>
        <strain evidence="5">cv. Tak-1 and cv. Tak-2</strain>
        <tissue evidence="4">Whole gametophyte</tissue>
    </source>
</reference>
<reference evidence="3" key="2">
    <citation type="journal article" date="2019" name="Curr. Biol.">
        <title>Chromatin organization in early land plants reveals an ancestral association between H3K27me3, transposons, and constitutive heterochromatin.</title>
        <authorList>
            <person name="Montgomery S.A."/>
            <person name="Tanizawa Y."/>
            <person name="Galik B."/>
            <person name="Wang N."/>
            <person name="Ito T."/>
            <person name="Mochizuki T."/>
            <person name="Akimcheva S."/>
            <person name="Bowman J."/>
            <person name="Cognat V."/>
            <person name="Drouard L."/>
            <person name="Ekker H."/>
            <person name="Houng S."/>
            <person name="Kohchi T."/>
            <person name="Lin S."/>
            <person name="Liu L.D."/>
            <person name="Nakamura Y."/>
            <person name="Valeeva L.R."/>
            <person name="Shakirov E.V."/>
            <person name="Shippen D.E."/>
            <person name="Wei W."/>
            <person name="Yagura M."/>
            <person name="Yamaoka S."/>
            <person name="Yamato K.T."/>
            <person name="Liu C."/>
            <person name="Berger F."/>
        </authorList>
    </citation>
    <scope>NUCLEOTIDE SEQUENCE [LARGE SCALE GENOMIC DNA]</scope>
    <source>
        <strain evidence="3">Tak-1</strain>
    </source>
</reference>
<feature type="region of interest" description="Disordered" evidence="1">
    <location>
        <begin position="25"/>
        <end position="59"/>
    </location>
</feature>
<dbReference type="Proteomes" id="UP001162541">
    <property type="component" value="Chromosome 6"/>
</dbReference>
<dbReference type="SUPFAM" id="SSF52402">
    <property type="entry name" value="Adenine nucleotide alpha hydrolases-like"/>
    <property type="match status" value="1"/>
</dbReference>
<dbReference type="Gene3D" id="3.40.50.620">
    <property type="entry name" value="HUPs"/>
    <property type="match status" value="1"/>
</dbReference>
<evidence type="ECO:0000313" key="5">
    <source>
        <dbReference type="Proteomes" id="UP000077202"/>
    </source>
</evidence>
<feature type="compositionally biased region" description="Polar residues" evidence="1">
    <location>
        <begin position="44"/>
        <end position="59"/>
    </location>
</feature>
<feature type="compositionally biased region" description="Basic residues" evidence="1">
    <location>
        <begin position="31"/>
        <end position="43"/>
    </location>
</feature>
<evidence type="ECO:0000259" key="2">
    <source>
        <dbReference type="Pfam" id="PF00582"/>
    </source>
</evidence>
<dbReference type="PANTHER" id="PTHR47125:SF2">
    <property type="entry name" value="ADENINE NUCLEOTIDE ALPHA HYDROLASES-LIKE SUPERFAMILY PROTEIN"/>
    <property type="match status" value="1"/>
</dbReference>
<feature type="domain" description="UspA" evidence="2">
    <location>
        <begin position="72"/>
        <end position="222"/>
    </location>
</feature>
<gene>
    <name evidence="4" type="ORF">AXG93_4295s1490</name>
    <name evidence="3" type="ORF">Mp_6g15820</name>
</gene>
<keyword evidence="5" id="KW-1185">Reference proteome</keyword>
<dbReference type="Proteomes" id="UP000077202">
    <property type="component" value="Unassembled WGS sequence"/>
</dbReference>
<dbReference type="InterPro" id="IPR014729">
    <property type="entry name" value="Rossmann-like_a/b/a_fold"/>
</dbReference>
<dbReference type="CDD" id="cd00293">
    <property type="entry name" value="USP-like"/>
    <property type="match status" value="1"/>
</dbReference>
<dbReference type="AlphaFoldDB" id="A0A176WB88"/>
<dbReference type="InterPro" id="IPR006016">
    <property type="entry name" value="UspA"/>
</dbReference>